<accession>A0A212JPG1</accession>
<proteinExistence type="predicted"/>
<dbReference type="InterPro" id="IPR050498">
    <property type="entry name" value="Ycf3"/>
</dbReference>
<name>A0A212JPG1_9PROT</name>
<protein>
    <submittedName>
        <fullName evidence="4">Uncharacterized protein</fullName>
    </submittedName>
</protein>
<dbReference type="EMBL" id="FLUO01000001">
    <property type="protein sequence ID" value="SBW01346.1"/>
    <property type="molecule type" value="Genomic_DNA"/>
</dbReference>
<sequence length="495" mass="52145">MVRLGAALRPRSVALRTGDGGVRKDLILAIGYLEAGLDAAAAEAAGAVLAADPGDADALFVRGCALERLDRLAEAVPDLEAAAAARPGDAAVRHACGLALYRHGRAADALAHLEAAARADARVDFAETLGTCLMTLLRPDDAEPHLRRVAEERAGNATAWANLAACLVDLNRCEEARDACARALALAPDDVEAHMSRAFADLLAGDWRAAWPEYEWRWKRKAFVEAYPASGLPRWRGEPLPAGGRLWVRGEQGLGDHIQFARFVGRAAAAAGVPAVVSAPPVLHRLLGAVDGVAEVFASAPPGCVAEIPMMSLPGVFALAPDGDFGRFPYLSAPAAPRLPEAPGRLRIGVVWGDKPKPRSRSIDPGLIAAALDGLGLAVYSLQADSRACDIPPGSGWIDLAPLIRDFADTAALIAQMDAVVSVDTAALHVAGGLGVPVYVLLVKGADWRWMRDRPDTPWYPSARLLRQETARDWSVPLARLRAALSPGSSAARAG</sequence>
<dbReference type="Gene3D" id="3.40.50.2000">
    <property type="entry name" value="Glycogen Phosphorylase B"/>
    <property type="match status" value="1"/>
</dbReference>
<dbReference type="InterPro" id="IPR019734">
    <property type="entry name" value="TPR_rpt"/>
</dbReference>
<dbReference type="SUPFAM" id="SSF53756">
    <property type="entry name" value="UDP-Glycosyltransferase/glycogen phosphorylase"/>
    <property type="match status" value="1"/>
</dbReference>
<gene>
    <name evidence="4" type="ORF">KL86APRO_11414</name>
</gene>
<dbReference type="PROSITE" id="PS50005">
    <property type="entry name" value="TPR"/>
    <property type="match status" value="1"/>
</dbReference>
<evidence type="ECO:0000256" key="1">
    <source>
        <dbReference type="ARBA" id="ARBA00022737"/>
    </source>
</evidence>
<dbReference type="InterPro" id="IPR011990">
    <property type="entry name" value="TPR-like_helical_dom_sf"/>
</dbReference>
<evidence type="ECO:0000313" key="4">
    <source>
        <dbReference type="EMBL" id="SBW01346.1"/>
    </source>
</evidence>
<dbReference type="AlphaFoldDB" id="A0A212JPG1"/>
<organism evidence="4">
    <name type="scientific">uncultured Alphaproteobacteria bacterium</name>
    <dbReference type="NCBI Taxonomy" id="91750"/>
    <lineage>
        <taxon>Bacteria</taxon>
        <taxon>Pseudomonadati</taxon>
        <taxon>Pseudomonadota</taxon>
        <taxon>Alphaproteobacteria</taxon>
        <taxon>environmental samples</taxon>
    </lineage>
</organism>
<dbReference type="Gene3D" id="1.25.40.10">
    <property type="entry name" value="Tetratricopeptide repeat domain"/>
    <property type="match status" value="2"/>
</dbReference>
<dbReference type="Pfam" id="PF13432">
    <property type="entry name" value="TPR_16"/>
    <property type="match status" value="1"/>
</dbReference>
<dbReference type="PANTHER" id="PTHR44858:SF1">
    <property type="entry name" value="UDP-N-ACETYLGLUCOSAMINE--PEPTIDE N-ACETYLGLUCOSAMINYLTRANSFERASE SPINDLY-RELATED"/>
    <property type="match status" value="1"/>
</dbReference>
<feature type="repeat" description="TPR" evidence="3">
    <location>
        <begin position="157"/>
        <end position="190"/>
    </location>
</feature>
<keyword evidence="2 3" id="KW-0802">TPR repeat</keyword>
<evidence type="ECO:0000256" key="3">
    <source>
        <dbReference type="PROSITE-ProRule" id="PRU00339"/>
    </source>
</evidence>
<keyword evidence="1" id="KW-0677">Repeat</keyword>
<dbReference type="SMART" id="SM00028">
    <property type="entry name" value="TPR"/>
    <property type="match status" value="3"/>
</dbReference>
<reference evidence="4" key="1">
    <citation type="submission" date="2016-04" db="EMBL/GenBank/DDBJ databases">
        <authorList>
            <person name="Evans L.H."/>
            <person name="Alamgir A."/>
            <person name="Owens N."/>
            <person name="Weber N.D."/>
            <person name="Virtaneva K."/>
            <person name="Barbian K."/>
            <person name="Babar A."/>
            <person name="Rosenke K."/>
        </authorList>
    </citation>
    <scope>NUCLEOTIDE SEQUENCE</scope>
    <source>
        <strain evidence="4">86</strain>
    </source>
</reference>
<dbReference type="PANTHER" id="PTHR44858">
    <property type="entry name" value="TETRATRICOPEPTIDE REPEAT PROTEIN 6"/>
    <property type="match status" value="1"/>
</dbReference>
<evidence type="ECO:0000256" key="2">
    <source>
        <dbReference type="ARBA" id="ARBA00022803"/>
    </source>
</evidence>
<dbReference type="SUPFAM" id="SSF48452">
    <property type="entry name" value="TPR-like"/>
    <property type="match status" value="1"/>
</dbReference>
<dbReference type="Pfam" id="PF14559">
    <property type="entry name" value="TPR_19"/>
    <property type="match status" value="1"/>
</dbReference>